<reference evidence="5 6" key="1">
    <citation type="submission" date="2018-01" db="EMBL/GenBank/DDBJ databases">
        <title>Whole genome analyses suggest that Burkholderia sensu lato contains two further novel genera in the rhizoxinica-symbiotica group Mycetohabitans gen. nov., and Trinickia gen. nov.: implications for the evolution of diazotrophy and nodulation in the Burkholderiaceae.</title>
        <authorList>
            <person name="Estrada-de los Santos P."/>
            <person name="Palmer M."/>
            <person name="Chavez-Ramirez B."/>
            <person name="Beukes C."/>
            <person name="Steenkamp E.T."/>
            <person name="Hirsch A.M."/>
            <person name="Manyaka P."/>
            <person name="Maluk M."/>
            <person name="Lafos M."/>
            <person name="Crook M."/>
            <person name="Gross E."/>
            <person name="Simon M.F."/>
            <person name="Bueno dos Reis Junior F."/>
            <person name="Poole P.S."/>
            <person name="Venter S.N."/>
            <person name="James E.K."/>
        </authorList>
    </citation>
    <scope>NUCLEOTIDE SEQUENCE [LARGE SCALE GENOMIC DNA]</scope>
    <source>
        <strain evidence="5 6">GIMN1.004</strain>
    </source>
</reference>
<comment type="caution">
    <text evidence="5">The sequence shown here is derived from an EMBL/GenBank/DDBJ whole genome shotgun (WGS) entry which is preliminary data.</text>
</comment>
<dbReference type="Proteomes" id="UP000235616">
    <property type="component" value="Unassembled WGS sequence"/>
</dbReference>
<dbReference type="Pfam" id="PF20732">
    <property type="entry name" value="NamZ_C"/>
    <property type="match status" value="1"/>
</dbReference>
<feature type="domain" description="Peptidoglycan beta-N-acetylmuramidase NamZ N-terminal" evidence="3">
    <location>
        <begin position="452"/>
        <end position="650"/>
    </location>
</feature>
<dbReference type="Gene3D" id="3.40.710.10">
    <property type="entry name" value="DD-peptidase/beta-lactamase superfamily"/>
    <property type="match status" value="1"/>
</dbReference>
<dbReference type="SUPFAM" id="SSF56601">
    <property type="entry name" value="beta-lactamase/transpeptidase-like"/>
    <property type="match status" value="1"/>
</dbReference>
<dbReference type="InterPro" id="IPR048503">
    <property type="entry name" value="NamZ_C"/>
</dbReference>
<dbReference type="GO" id="GO:0033922">
    <property type="term" value="F:peptidoglycan beta-N-acetylmuramidase activity"/>
    <property type="evidence" value="ECO:0007669"/>
    <property type="project" value="InterPro"/>
</dbReference>
<dbReference type="AlphaFoldDB" id="A0A2N7VHL4"/>
<accession>A0A2N7VHL4</accession>
<name>A0A2N7VHL4_9BURK</name>
<proteinExistence type="predicted"/>
<dbReference type="OrthoDB" id="9801061at2"/>
<dbReference type="Gene3D" id="3.90.1150.140">
    <property type="match status" value="1"/>
</dbReference>
<organism evidence="5 6">
    <name type="scientific">Trinickia dabaoshanensis</name>
    <dbReference type="NCBI Taxonomy" id="564714"/>
    <lineage>
        <taxon>Bacteria</taxon>
        <taxon>Pseudomonadati</taxon>
        <taxon>Pseudomonadota</taxon>
        <taxon>Betaproteobacteria</taxon>
        <taxon>Burkholderiales</taxon>
        <taxon>Burkholderiaceae</taxon>
        <taxon>Trinickia</taxon>
    </lineage>
</organism>
<dbReference type="RefSeq" id="WP_102647692.1">
    <property type="nucleotide sequence ID" value="NZ_PNYA01000023.1"/>
</dbReference>
<dbReference type="EMBL" id="PNYA01000023">
    <property type="protein sequence ID" value="PMS16645.1"/>
    <property type="molecule type" value="Genomic_DNA"/>
</dbReference>
<protein>
    <submittedName>
        <fullName evidence="5">Serine hydrolase</fullName>
    </submittedName>
</protein>
<evidence type="ECO:0000313" key="6">
    <source>
        <dbReference type="Proteomes" id="UP000235616"/>
    </source>
</evidence>
<dbReference type="Pfam" id="PF00144">
    <property type="entry name" value="Beta-lactamase"/>
    <property type="match status" value="1"/>
</dbReference>
<evidence type="ECO:0000259" key="4">
    <source>
        <dbReference type="Pfam" id="PF20732"/>
    </source>
</evidence>
<dbReference type="Gene3D" id="3.40.50.12170">
    <property type="entry name" value="Uncharacterised protein PF07075, DUF1343"/>
    <property type="match status" value="1"/>
</dbReference>
<dbReference type="Pfam" id="PF07075">
    <property type="entry name" value="NamZ_N"/>
    <property type="match status" value="1"/>
</dbReference>
<gene>
    <name evidence="5" type="ORF">C0Z18_22665</name>
</gene>
<dbReference type="PANTHER" id="PTHR42915:SF1">
    <property type="entry name" value="PEPTIDOGLYCAN BETA-N-ACETYLMURAMIDASE NAMZ"/>
    <property type="match status" value="1"/>
</dbReference>
<feature type="region of interest" description="Disordered" evidence="1">
    <location>
        <begin position="239"/>
        <end position="267"/>
    </location>
</feature>
<keyword evidence="6" id="KW-1185">Reference proteome</keyword>
<evidence type="ECO:0000313" key="5">
    <source>
        <dbReference type="EMBL" id="PMS16645.1"/>
    </source>
</evidence>
<dbReference type="InterPro" id="IPR001466">
    <property type="entry name" value="Beta-lactam-related"/>
</dbReference>
<dbReference type="InterPro" id="IPR012338">
    <property type="entry name" value="Beta-lactam/transpept-like"/>
</dbReference>
<evidence type="ECO:0000256" key="1">
    <source>
        <dbReference type="SAM" id="MobiDB-lite"/>
    </source>
</evidence>
<dbReference type="InterPro" id="IPR008302">
    <property type="entry name" value="NamZ"/>
</dbReference>
<evidence type="ECO:0000259" key="2">
    <source>
        <dbReference type="Pfam" id="PF00144"/>
    </source>
</evidence>
<evidence type="ECO:0000259" key="3">
    <source>
        <dbReference type="Pfam" id="PF07075"/>
    </source>
</evidence>
<sequence>MESAQPIRSGRLAALIVVCSFAAALWSSSGICAGAESASAARLSANLEAAHIVEGEIAAGRIVGAVIVAGDANGISYRQAFGRRSIAPAAEPMTVDTEFDLASLTKVVATTTAVMQLVETHRIELDAPVARYWPAFAANGKTAVTVRELLTHTSGFAPDLPLGTRARNRAGVLAEVVAEPLRAAPGQRVIYSDINFVVLGELVRRVSHHSLDDYCEAHVFAPLDMHDTHFRLDLPRIARSAPTTPDRNGMRTGRVHDPTAERMGGVSGNAGLFSTADDLARFARMLIDDGRLQGKRILKPGTVASLALPAVVPDATRAPGMDTRSGRGLGWALDAPLVPNRDRLPPLGTLTHTGYTGTALWVDLVSKRFVIVLTNRVHPDDSGDARPLRSQIVAWFASQHAALSTGDIARAVPRLEPAVSAALRLPLAKGSVRAGIDVLEAQGFAPIAGLRVGLVTNRSGFDAHGRRTIDVLAGAPEVRLVRIFAPEHGLGTDRDEPLGDTLDVATGIPVRSLYGATQRFVRDSLEGLDALVFDIQDAGVRFFTYETTLGYALEAAADKGIPLFVLDRPDPLGADVFGGPFLDRNRQSFTGYFPLPLMPGMTVGELASLFNGERGLHADLRVISMQGYARTMRFADTGLGWVPPSPNLRTEAQLDLYPDVGMIEGANVSVGRGTPHPFEWIGAPWIDGNLLAAAIDALHLDARVAPVDFVPTESTYRGQQCHGVAISLGAVRPEPAKLGLALLVTLHALYPDQFDLAATRSSIGSDAVWQALNTGSGVEAIDKIESETNARFAPIRARYLRY</sequence>
<dbReference type="InterPro" id="IPR048502">
    <property type="entry name" value="NamZ_N"/>
</dbReference>
<feature type="domain" description="Peptidoglycan beta-N-acetylmuramidase NamZ C-terminal" evidence="4">
    <location>
        <begin position="656"/>
        <end position="802"/>
    </location>
</feature>
<feature type="domain" description="Beta-lactamase-related" evidence="2">
    <location>
        <begin position="51"/>
        <end position="387"/>
    </location>
</feature>
<keyword evidence="5" id="KW-0378">Hydrolase</keyword>
<dbReference type="PANTHER" id="PTHR42915">
    <property type="entry name" value="HYPOTHETICAL 460 KDA PROTEIN IN FEUA-SIGW INTERGENIC REGION [PRECURSOR]"/>
    <property type="match status" value="1"/>
</dbReference>